<dbReference type="InterPro" id="IPR029021">
    <property type="entry name" value="Prot-tyrosine_phosphatase-like"/>
</dbReference>
<dbReference type="CDD" id="cd14498">
    <property type="entry name" value="DSP"/>
    <property type="match status" value="1"/>
</dbReference>
<evidence type="ECO:0000259" key="2">
    <source>
        <dbReference type="PROSITE" id="PS50054"/>
    </source>
</evidence>
<evidence type="ECO:0000259" key="3">
    <source>
        <dbReference type="PROSITE" id="PS50056"/>
    </source>
</evidence>
<gene>
    <name evidence="4" type="ordered locus">Caur_1704</name>
</gene>
<dbReference type="GO" id="GO:0004721">
    <property type="term" value="F:phosphoprotein phosphatase activity"/>
    <property type="evidence" value="ECO:0000318"/>
    <property type="project" value="GO_Central"/>
</dbReference>
<reference evidence="5" key="1">
    <citation type="journal article" date="2011" name="BMC Genomics">
        <title>Complete genome sequence of the filamentous anoxygenic phototrophic bacterium Chloroflexus aurantiacus.</title>
        <authorList>
            <person name="Tang K.H."/>
            <person name="Barry K."/>
            <person name="Chertkov O."/>
            <person name="Dalin E."/>
            <person name="Han C.S."/>
            <person name="Hauser L.J."/>
            <person name="Honchak B.M."/>
            <person name="Karbach L.E."/>
            <person name="Land M.L."/>
            <person name="Lapidus A."/>
            <person name="Larimer F.W."/>
            <person name="Mikhailova N."/>
            <person name="Pitluck S."/>
            <person name="Pierson B.K."/>
            <person name="Blankenship R.E."/>
        </authorList>
    </citation>
    <scope>NUCLEOTIDE SEQUENCE [LARGE SCALE GENOMIC DNA]</scope>
    <source>
        <strain evidence="5">ATCC 29366 / DSM 635 / J-10-fl</strain>
    </source>
</reference>
<proteinExistence type="predicted"/>
<feature type="domain" description="Tyrosine-protein phosphatase" evidence="2">
    <location>
        <begin position="20"/>
        <end position="162"/>
    </location>
</feature>
<dbReference type="KEGG" id="cau:Caur_1704"/>
<evidence type="ECO:0000313" key="5">
    <source>
        <dbReference type="Proteomes" id="UP000002008"/>
    </source>
</evidence>
<dbReference type="Proteomes" id="UP000002008">
    <property type="component" value="Chromosome"/>
</dbReference>
<dbReference type="RefSeq" id="WP_012257575.1">
    <property type="nucleotide sequence ID" value="NC_010175.1"/>
</dbReference>
<dbReference type="SUPFAM" id="SSF52799">
    <property type="entry name" value="(Phosphotyrosine protein) phosphatases II"/>
    <property type="match status" value="1"/>
</dbReference>
<keyword evidence="5" id="KW-1185">Reference proteome</keyword>
<dbReference type="InParanoid" id="A9WCD0"/>
<dbReference type="PANTHER" id="PTHR46377:SF1">
    <property type="entry name" value="DUAL SPECIFICITY PROTEIN PHOSPHATASE 19"/>
    <property type="match status" value="1"/>
</dbReference>
<dbReference type="EnsemblBacteria" id="ABY34921">
    <property type="protein sequence ID" value="ABY34921"/>
    <property type="gene ID" value="Caur_1704"/>
</dbReference>
<dbReference type="Gene3D" id="3.90.190.10">
    <property type="entry name" value="Protein tyrosine phosphatase superfamily"/>
    <property type="match status" value="1"/>
</dbReference>
<sequence>MIRRVRTYLATQWQRFFGLNISLVTPMLFVGGQFSAQQWPAIHQLGVRAVLSLQAERADPFREPLPARSLRLLVPDFHPPTIEQLDEGVHFIAQAISDGLPVFVHCHAGVGRAPLMTAAYLMAHHGIGHRAALATLRMARPIIRPNRRQLRQLQAYEQILARRRRSSQFTPPADDRGYWPPAPDTQTP</sequence>
<evidence type="ECO:0000313" key="4">
    <source>
        <dbReference type="EMBL" id="ABY34921.1"/>
    </source>
</evidence>
<dbReference type="EMBL" id="CP000909">
    <property type="protein sequence ID" value="ABY34921.1"/>
    <property type="molecule type" value="Genomic_DNA"/>
</dbReference>
<dbReference type="GO" id="GO:0007165">
    <property type="term" value="P:signal transduction"/>
    <property type="evidence" value="ECO:0000318"/>
    <property type="project" value="GO_Central"/>
</dbReference>
<dbReference type="AlphaFoldDB" id="A9WCD0"/>
<dbReference type="PROSITE" id="PS50056">
    <property type="entry name" value="TYR_PHOSPHATASE_2"/>
    <property type="match status" value="1"/>
</dbReference>
<dbReference type="STRING" id="324602.Caur_1704"/>
<dbReference type="SMART" id="SM00195">
    <property type="entry name" value="DSPc"/>
    <property type="match status" value="1"/>
</dbReference>
<dbReference type="PANTHER" id="PTHR46377">
    <property type="entry name" value="DUAL SPECIFICITY PROTEIN PHOSPHATASE 19"/>
    <property type="match status" value="1"/>
</dbReference>
<dbReference type="eggNOG" id="COG2453">
    <property type="taxonomic scope" value="Bacteria"/>
</dbReference>
<dbReference type="InterPro" id="IPR000387">
    <property type="entry name" value="Tyr_Pase_dom"/>
</dbReference>
<protein>
    <submittedName>
        <fullName evidence="4">Dual specificity protein phosphatase</fullName>
    </submittedName>
</protein>
<dbReference type="InterPro" id="IPR000340">
    <property type="entry name" value="Dual-sp_phosphatase_cat-dom"/>
</dbReference>
<organism evidence="4 5">
    <name type="scientific">Chloroflexus aurantiacus (strain ATCC 29366 / DSM 635 / J-10-fl)</name>
    <dbReference type="NCBI Taxonomy" id="324602"/>
    <lineage>
        <taxon>Bacteria</taxon>
        <taxon>Bacillati</taxon>
        <taxon>Chloroflexota</taxon>
        <taxon>Chloroflexia</taxon>
        <taxon>Chloroflexales</taxon>
        <taxon>Chloroflexineae</taxon>
        <taxon>Chloroflexaceae</taxon>
        <taxon>Chloroflexus</taxon>
    </lineage>
</organism>
<dbReference type="Pfam" id="PF00782">
    <property type="entry name" value="DSPc"/>
    <property type="match status" value="1"/>
</dbReference>
<evidence type="ECO:0000256" key="1">
    <source>
        <dbReference type="SAM" id="MobiDB-lite"/>
    </source>
</evidence>
<feature type="region of interest" description="Disordered" evidence="1">
    <location>
        <begin position="164"/>
        <end position="188"/>
    </location>
</feature>
<dbReference type="InterPro" id="IPR020422">
    <property type="entry name" value="TYR_PHOSPHATASE_DUAL_dom"/>
</dbReference>
<feature type="domain" description="Tyrosine specific protein phosphatases" evidence="3">
    <location>
        <begin position="83"/>
        <end position="151"/>
    </location>
</feature>
<accession>A9WCD0</accession>
<dbReference type="PROSITE" id="PS50054">
    <property type="entry name" value="TYR_PHOSPHATASE_DUAL"/>
    <property type="match status" value="1"/>
</dbReference>
<name>A9WCD0_CHLAA</name>
<dbReference type="HOGENOM" id="CLU_1509493_0_0_0"/>